<evidence type="ECO:0000313" key="1">
    <source>
        <dbReference type="EMBL" id="MCD7471816.1"/>
    </source>
</evidence>
<protein>
    <submittedName>
        <fullName evidence="1">Uncharacterized protein</fullName>
    </submittedName>
</protein>
<reference evidence="1 2" key="1">
    <citation type="journal article" date="2021" name="BMC Genomics">
        <title>Datura genome reveals duplications of psychoactive alkaloid biosynthetic genes and high mutation rate following tissue culture.</title>
        <authorList>
            <person name="Rajewski A."/>
            <person name="Carter-House D."/>
            <person name="Stajich J."/>
            <person name="Litt A."/>
        </authorList>
    </citation>
    <scope>NUCLEOTIDE SEQUENCE [LARGE SCALE GENOMIC DNA]</scope>
    <source>
        <strain evidence="1">AR-01</strain>
    </source>
</reference>
<organism evidence="1 2">
    <name type="scientific">Datura stramonium</name>
    <name type="common">Jimsonweed</name>
    <name type="synonym">Common thornapple</name>
    <dbReference type="NCBI Taxonomy" id="4076"/>
    <lineage>
        <taxon>Eukaryota</taxon>
        <taxon>Viridiplantae</taxon>
        <taxon>Streptophyta</taxon>
        <taxon>Embryophyta</taxon>
        <taxon>Tracheophyta</taxon>
        <taxon>Spermatophyta</taxon>
        <taxon>Magnoliopsida</taxon>
        <taxon>eudicotyledons</taxon>
        <taxon>Gunneridae</taxon>
        <taxon>Pentapetalae</taxon>
        <taxon>asterids</taxon>
        <taxon>lamiids</taxon>
        <taxon>Solanales</taxon>
        <taxon>Solanaceae</taxon>
        <taxon>Solanoideae</taxon>
        <taxon>Datureae</taxon>
        <taxon>Datura</taxon>
    </lineage>
</organism>
<comment type="caution">
    <text evidence="1">The sequence shown here is derived from an EMBL/GenBank/DDBJ whole genome shotgun (WGS) entry which is preliminary data.</text>
</comment>
<dbReference type="EMBL" id="JACEIK010001728">
    <property type="protein sequence ID" value="MCD7471816.1"/>
    <property type="molecule type" value="Genomic_DNA"/>
</dbReference>
<accession>A0ABS8TLN4</accession>
<evidence type="ECO:0000313" key="2">
    <source>
        <dbReference type="Proteomes" id="UP000823775"/>
    </source>
</evidence>
<sequence>TQKGVVSSSSAQKGTHIRRFGAKAMEEHGLKCSMPKRDKYTLENWIYKGRLVIEFPIIRDTVCELGLG</sequence>
<name>A0ABS8TLN4_DATST</name>
<keyword evidence="2" id="KW-1185">Reference proteome</keyword>
<feature type="non-terminal residue" evidence="1">
    <location>
        <position position="68"/>
    </location>
</feature>
<feature type="non-terminal residue" evidence="1">
    <location>
        <position position="1"/>
    </location>
</feature>
<gene>
    <name evidence="1" type="ORF">HAX54_012492</name>
</gene>
<dbReference type="Proteomes" id="UP000823775">
    <property type="component" value="Unassembled WGS sequence"/>
</dbReference>
<proteinExistence type="predicted"/>